<proteinExistence type="predicted"/>
<sequence>SDWSDRILYRYSHAYCRKLSGTLERQI</sequence>
<accession>A0A382TIP9</accession>
<feature type="non-terminal residue" evidence="1">
    <location>
        <position position="27"/>
    </location>
</feature>
<dbReference type="EMBL" id="UINC01136723">
    <property type="protein sequence ID" value="SVD21652.1"/>
    <property type="molecule type" value="Genomic_DNA"/>
</dbReference>
<name>A0A382TIP9_9ZZZZ</name>
<dbReference type="AlphaFoldDB" id="A0A382TIP9"/>
<organism evidence="1">
    <name type="scientific">marine metagenome</name>
    <dbReference type="NCBI Taxonomy" id="408172"/>
    <lineage>
        <taxon>unclassified sequences</taxon>
        <taxon>metagenomes</taxon>
        <taxon>ecological metagenomes</taxon>
    </lineage>
</organism>
<reference evidence="1" key="1">
    <citation type="submission" date="2018-05" db="EMBL/GenBank/DDBJ databases">
        <authorList>
            <person name="Lanie J.A."/>
            <person name="Ng W.-L."/>
            <person name="Kazmierczak K.M."/>
            <person name="Andrzejewski T.M."/>
            <person name="Davidsen T.M."/>
            <person name="Wayne K.J."/>
            <person name="Tettelin H."/>
            <person name="Glass J.I."/>
            <person name="Rusch D."/>
            <person name="Podicherti R."/>
            <person name="Tsui H.-C.T."/>
            <person name="Winkler M.E."/>
        </authorList>
    </citation>
    <scope>NUCLEOTIDE SEQUENCE</scope>
</reference>
<gene>
    <name evidence="1" type="ORF">METZ01_LOCUS374506</name>
</gene>
<protein>
    <submittedName>
        <fullName evidence="1">Uncharacterized protein</fullName>
    </submittedName>
</protein>
<feature type="non-terminal residue" evidence="1">
    <location>
        <position position="1"/>
    </location>
</feature>
<evidence type="ECO:0000313" key="1">
    <source>
        <dbReference type="EMBL" id="SVD21652.1"/>
    </source>
</evidence>